<dbReference type="PANTHER" id="PTHR21431">
    <property type="entry name" value="PREFOLDIN SUBUNIT 6"/>
    <property type="match status" value="1"/>
</dbReference>
<keyword evidence="4" id="KW-1185">Reference proteome</keyword>
<evidence type="ECO:0000256" key="1">
    <source>
        <dbReference type="ARBA" id="ARBA00008045"/>
    </source>
</evidence>
<evidence type="ECO:0008006" key="5">
    <source>
        <dbReference type="Google" id="ProtNLM"/>
    </source>
</evidence>
<dbReference type="GO" id="GO:0005737">
    <property type="term" value="C:cytoplasm"/>
    <property type="evidence" value="ECO:0007669"/>
    <property type="project" value="TreeGrafter"/>
</dbReference>
<protein>
    <recommendedName>
        <fullName evidence="5">Prefoldin subunit 6</fullName>
    </recommendedName>
</protein>
<dbReference type="AlphaFoldDB" id="A0A4S4KZJ5"/>
<sequence>MSTPEARLQSATAAYQKLQVELSDTVDARQRLDVQLTETNMVKNEFATLKPVNEVYKLIGPVLVKQDQTEAKANVDKRLSFIKAEIQRIEGQIKDITEKSEKRRMEIVEIQTAHQTALQQGAKASTSVQVQ</sequence>
<comment type="caution">
    <text evidence="3">The sequence shown here is derived from an EMBL/GenBank/DDBJ whole genome shotgun (WGS) entry which is preliminary data.</text>
</comment>
<dbReference type="GO" id="GO:0051082">
    <property type="term" value="F:unfolded protein binding"/>
    <property type="evidence" value="ECO:0007669"/>
    <property type="project" value="InterPro"/>
</dbReference>
<dbReference type="EMBL" id="SGPK01000354">
    <property type="protein sequence ID" value="THH04324.1"/>
    <property type="molecule type" value="Genomic_DNA"/>
</dbReference>
<evidence type="ECO:0000313" key="4">
    <source>
        <dbReference type="Proteomes" id="UP000308199"/>
    </source>
</evidence>
<dbReference type="Gene3D" id="1.10.287.370">
    <property type="match status" value="1"/>
</dbReference>
<reference evidence="3 4" key="1">
    <citation type="submission" date="2019-02" db="EMBL/GenBank/DDBJ databases">
        <title>Genome sequencing of the rare red list fungi Phellinidium pouzarii.</title>
        <authorList>
            <person name="Buettner E."/>
            <person name="Kellner H."/>
        </authorList>
    </citation>
    <scope>NUCLEOTIDE SEQUENCE [LARGE SCALE GENOMIC DNA]</scope>
    <source>
        <strain evidence="3 4">DSM 108285</strain>
    </source>
</reference>
<organism evidence="3 4">
    <name type="scientific">Phellinidium pouzarii</name>
    <dbReference type="NCBI Taxonomy" id="167371"/>
    <lineage>
        <taxon>Eukaryota</taxon>
        <taxon>Fungi</taxon>
        <taxon>Dikarya</taxon>
        <taxon>Basidiomycota</taxon>
        <taxon>Agaricomycotina</taxon>
        <taxon>Agaricomycetes</taxon>
        <taxon>Hymenochaetales</taxon>
        <taxon>Hymenochaetaceae</taxon>
        <taxon>Phellinidium</taxon>
    </lineage>
</organism>
<dbReference type="SUPFAM" id="SSF46579">
    <property type="entry name" value="Prefoldin"/>
    <property type="match status" value="1"/>
</dbReference>
<comment type="similarity">
    <text evidence="1">Belongs to the prefoldin subunit beta family.</text>
</comment>
<dbReference type="GO" id="GO:0006457">
    <property type="term" value="P:protein folding"/>
    <property type="evidence" value="ECO:0007669"/>
    <property type="project" value="InterPro"/>
</dbReference>
<dbReference type="FunFam" id="1.10.287.370:FF:000003">
    <property type="entry name" value="Prefoldin subunit 6"/>
    <property type="match status" value="1"/>
</dbReference>
<dbReference type="CDD" id="cd23161">
    <property type="entry name" value="Prefoldin_6"/>
    <property type="match status" value="1"/>
</dbReference>
<dbReference type="Proteomes" id="UP000308199">
    <property type="component" value="Unassembled WGS sequence"/>
</dbReference>
<dbReference type="InterPro" id="IPR002777">
    <property type="entry name" value="PFD_beta-like"/>
</dbReference>
<dbReference type="GO" id="GO:0051087">
    <property type="term" value="F:protein-folding chaperone binding"/>
    <property type="evidence" value="ECO:0007669"/>
    <property type="project" value="TreeGrafter"/>
</dbReference>
<dbReference type="GO" id="GO:0016272">
    <property type="term" value="C:prefoldin complex"/>
    <property type="evidence" value="ECO:0007669"/>
    <property type="project" value="InterPro"/>
</dbReference>
<evidence type="ECO:0000313" key="3">
    <source>
        <dbReference type="EMBL" id="THH04324.1"/>
    </source>
</evidence>
<dbReference type="Pfam" id="PF01920">
    <property type="entry name" value="Prefoldin_2"/>
    <property type="match status" value="1"/>
</dbReference>
<dbReference type="OrthoDB" id="248120at2759"/>
<accession>A0A4S4KZJ5</accession>
<dbReference type="InterPro" id="IPR009053">
    <property type="entry name" value="Prefoldin"/>
</dbReference>
<dbReference type="GO" id="GO:0051131">
    <property type="term" value="P:chaperone-mediated protein complex assembly"/>
    <property type="evidence" value="ECO:0007669"/>
    <property type="project" value="TreeGrafter"/>
</dbReference>
<name>A0A4S4KZJ5_9AGAM</name>
<keyword evidence="2" id="KW-0143">Chaperone</keyword>
<proteinExistence type="inferred from homology"/>
<dbReference type="PANTHER" id="PTHR21431:SF0">
    <property type="entry name" value="PREFOLDIN SUBUNIT 6"/>
    <property type="match status" value="1"/>
</dbReference>
<evidence type="ECO:0000256" key="2">
    <source>
        <dbReference type="ARBA" id="ARBA00023186"/>
    </source>
</evidence>
<gene>
    <name evidence="3" type="ORF">EW145_g5603</name>
</gene>